<dbReference type="Pfam" id="PF14523">
    <property type="entry name" value="Syntaxin_2"/>
    <property type="match status" value="1"/>
</dbReference>
<dbReference type="PANTHER" id="PTHR19957:SF38">
    <property type="entry name" value="LD27581P"/>
    <property type="match status" value="1"/>
</dbReference>
<dbReference type="Gene3D" id="1.20.5.110">
    <property type="match status" value="1"/>
</dbReference>
<feature type="domain" description="T-SNARE coiled-coil homology" evidence="4">
    <location>
        <begin position="203"/>
        <end position="265"/>
    </location>
</feature>
<dbReference type="CDD" id="cd15847">
    <property type="entry name" value="SNARE_syntaxin7_like"/>
    <property type="match status" value="1"/>
</dbReference>
<dbReference type="Proteomes" id="UP000694865">
    <property type="component" value="Unplaced"/>
</dbReference>
<dbReference type="RefSeq" id="XP_002730509.1">
    <property type="nucleotide sequence ID" value="XM_002730463.2"/>
</dbReference>
<feature type="region of interest" description="Disordered" evidence="3">
    <location>
        <begin position="151"/>
        <end position="173"/>
    </location>
</feature>
<evidence type="ECO:0000313" key="5">
    <source>
        <dbReference type="Proteomes" id="UP000694865"/>
    </source>
</evidence>
<dbReference type="Gene3D" id="1.20.58.70">
    <property type="match status" value="1"/>
</dbReference>
<dbReference type="Pfam" id="PF05739">
    <property type="entry name" value="SNARE"/>
    <property type="match status" value="1"/>
</dbReference>
<dbReference type="InterPro" id="IPR006011">
    <property type="entry name" value="Syntaxin_N"/>
</dbReference>
<dbReference type="SMART" id="SM00397">
    <property type="entry name" value="t_SNARE"/>
    <property type="match status" value="1"/>
</dbReference>
<dbReference type="SMART" id="SM00503">
    <property type="entry name" value="SynN"/>
    <property type="match status" value="1"/>
</dbReference>
<keyword evidence="5" id="KW-1185">Reference proteome</keyword>
<dbReference type="SUPFAM" id="SSF47661">
    <property type="entry name" value="t-snare proteins"/>
    <property type="match status" value="1"/>
</dbReference>
<evidence type="ECO:0000256" key="2">
    <source>
        <dbReference type="RuleBase" id="RU003858"/>
    </source>
</evidence>
<reference evidence="6" key="1">
    <citation type="submission" date="2025-08" db="UniProtKB">
        <authorList>
            <consortium name="RefSeq"/>
        </authorList>
    </citation>
    <scope>IDENTIFICATION</scope>
    <source>
        <tissue evidence="6">Testes</tissue>
    </source>
</reference>
<dbReference type="PANTHER" id="PTHR19957">
    <property type="entry name" value="SYNTAXIN"/>
    <property type="match status" value="1"/>
</dbReference>
<evidence type="ECO:0000313" key="6">
    <source>
        <dbReference type="RefSeq" id="XP_002730509.1"/>
    </source>
</evidence>
<dbReference type="GeneID" id="100377256"/>
<dbReference type="InterPro" id="IPR010989">
    <property type="entry name" value="SNARE"/>
</dbReference>
<accession>A0ABM0GIE3</accession>
<evidence type="ECO:0000256" key="3">
    <source>
        <dbReference type="SAM" id="MobiDB-lite"/>
    </source>
</evidence>
<dbReference type="InterPro" id="IPR000727">
    <property type="entry name" value="T_SNARE_dom"/>
</dbReference>
<sequence length="381" mass="42633">MNRGEFGSYGAVDNDGSSGAPGNINTLYGHGGGGSYQGIEDDFQDLVDQASSNIYKINNNASALEKTLRQIGTSTTDSKALRDKIHHTQQVTNTIVNKTSKLLKTLANASRKKTKQQRLQVDRLGSDFKSAVRGYSTTQKKVAEKLKISPEPPAMERLPPDGYGGPGAFDDYGDDKAALMEEESRRQHLAQLQEQEQVIEFDQALMEEREDRIRQIEADILDVNQIFRDLASLVYEQGEMVDTIEANVEKAYDNVESGNVQLHQASRYQIKSIHKFSISGKIPKGLVVSKKTVIPGLKPSTAFLQKWELISNQASKQYTKLLDIYLPTHLKQFQAVLVKEEKDAFEHIKRLAGDEHQALAVNKLRQFLKQTRKRVQGSKGQ</sequence>
<dbReference type="PROSITE" id="PS00914">
    <property type="entry name" value="SYNTAXIN"/>
    <property type="match status" value="1"/>
</dbReference>
<protein>
    <submittedName>
        <fullName evidence="6">Syntaxin-7-like</fullName>
    </submittedName>
</protein>
<evidence type="ECO:0000259" key="4">
    <source>
        <dbReference type="PROSITE" id="PS50192"/>
    </source>
</evidence>
<organism evidence="5 6">
    <name type="scientific">Saccoglossus kowalevskii</name>
    <name type="common">Acorn worm</name>
    <dbReference type="NCBI Taxonomy" id="10224"/>
    <lineage>
        <taxon>Eukaryota</taxon>
        <taxon>Metazoa</taxon>
        <taxon>Hemichordata</taxon>
        <taxon>Enteropneusta</taxon>
        <taxon>Harrimaniidae</taxon>
        <taxon>Saccoglossus</taxon>
    </lineage>
</organism>
<dbReference type="InterPro" id="IPR045242">
    <property type="entry name" value="Syntaxin"/>
</dbReference>
<proteinExistence type="inferred from homology"/>
<comment type="similarity">
    <text evidence="1 2">Belongs to the syntaxin family.</text>
</comment>
<dbReference type="PROSITE" id="PS50192">
    <property type="entry name" value="T_SNARE"/>
    <property type="match status" value="1"/>
</dbReference>
<gene>
    <name evidence="6" type="primary">LOC100377256</name>
</gene>
<name>A0ABM0GIE3_SACKO</name>
<evidence type="ECO:0000256" key="1">
    <source>
        <dbReference type="ARBA" id="ARBA00009063"/>
    </source>
</evidence>
<dbReference type="InterPro" id="IPR006012">
    <property type="entry name" value="Syntaxin/epimorphin_CS"/>
</dbReference>